<sequence length="533" mass="59932">MSIGKGALVLKVKRVTLTWIALVILIILMHHILLLTVENVLPFSSVFGRETAFGTTNIPDPPVPLPDGRIAYLNGTSIVVEEMTPALKHREKKLPLPDVSLKDASQYTIVADAVYWICKDNLYRSQWEGKSWGPVEELGAAVTFHATKGEDEVYLVASDDRQLRIAKWADGRMSPWSYIPIQDVTKIKTVMGANKKLLIASLAEYGSANKAFWWTEWDLATAKVVRQSRIQTFQLTGDRRVDDFQLAMGGTSVYLFYTEEETGGYGQLRVTLLRNDDPVKLQSSDTVLKGTVTGIHASGRQDDQVETVVAVNGQVHLLRFREGQKVGEERISGKLARAVHPTFVSWKEGSAGTIVWLNQVGDRTFSVEATSNDPLYRDHMNRFRLIDYIRSIAQLPPLLTGAVFAWVASLKWLVLSYVYLGAVNLLKRKLHYEKTALHCWVAVSIYLLVKWMFIDQFYSPQIMKQMPLWMMSAWSKYLLLVVIAAGGIAVSGAVQGIGKGKKQPEEYSAVRMFSNFVLFDAIVTALWYGFFIR</sequence>
<reference evidence="3" key="1">
    <citation type="journal article" date="2019" name="Int. J. Syst. Evol. Microbiol.">
        <title>The Global Catalogue of Microorganisms (GCM) 10K type strain sequencing project: providing services to taxonomists for standard genome sequencing and annotation.</title>
        <authorList>
            <consortium name="The Broad Institute Genomics Platform"/>
            <consortium name="The Broad Institute Genome Sequencing Center for Infectious Disease"/>
            <person name="Wu L."/>
            <person name="Ma J."/>
        </authorList>
    </citation>
    <scope>NUCLEOTIDE SEQUENCE [LARGE SCALE GENOMIC DNA]</scope>
    <source>
        <strain evidence="3">WYCCWR 12678</strain>
    </source>
</reference>
<organism evidence="2 3">
    <name type="scientific">Effusibacillus consociatus</name>
    <dbReference type="NCBI Taxonomy" id="1117041"/>
    <lineage>
        <taxon>Bacteria</taxon>
        <taxon>Bacillati</taxon>
        <taxon>Bacillota</taxon>
        <taxon>Bacilli</taxon>
        <taxon>Bacillales</taxon>
        <taxon>Alicyclobacillaceae</taxon>
        <taxon>Effusibacillus</taxon>
    </lineage>
</organism>
<feature type="transmembrane region" description="Helical" evidence="1">
    <location>
        <begin position="15"/>
        <end position="37"/>
    </location>
</feature>
<protein>
    <submittedName>
        <fullName evidence="2">Uncharacterized protein</fullName>
    </submittedName>
</protein>
<accession>A0ABV9PYS5</accession>
<evidence type="ECO:0000313" key="2">
    <source>
        <dbReference type="EMBL" id="MFC4767426.1"/>
    </source>
</evidence>
<proteinExistence type="predicted"/>
<feature type="transmembrane region" description="Helical" evidence="1">
    <location>
        <begin position="509"/>
        <end position="530"/>
    </location>
</feature>
<keyword evidence="1" id="KW-0472">Membrane</keyword>
<evidence type="ECO:0000313" key="3">
    <source>
        <dbReference type="Proteomes" id="UP001596002"/>
    </source>
</evidence>
<dbReference type="Proteomes" id="UP001596002">
    <property type="component" value="Unassembled WGS sequence"/>
</dbReference>
<dbReference type="SUPFAM" id="SSF69322">
    <property type="entry name" value="Tricorn protease domain 2"/>
    <property type="match status" value="1"/>
</dbReference>
<gene>
    <name evidence="2" type="ORF">ACFO8Q_08625</name>
</gene>
<keyword evidence="1" id="KW-1133">Transmembrane helix</keyword>
<name>A0ABV9PYS5_9BACL</name>
<feature type="transmembrane region" description="Helical" evidence="1">
    <location>
        <begin position="435"/>
        <end position="454"/>
    </location>
</feature>
<evidence type="ECO:0000256" key="1">
    <source>
        <dbReference type="SAM" id="Phobius"/>
    </source>
</evidence>
<comment type="caution">
    <text evidence="2">The sequence shown here is derived from an EMBL/GenBank/DDBJ whole genome shotgun (WGS) entry which is preliminary data.</text>
</comment>
<feature type="transmembrane region" description="Helical" evidence="1">
    <location>
        <begin position="474"/>
        <end position="497"/>
    </location>
</feature>
<keyword evidence="3" id="KW-1185">Reference proteome</keyword>
<dbReference type="EMBL" id="JBHSHC010000057">
    <property type="protein sequence ID" value="MFC4767426.1"/>
    <property type="molecule type" value="Genomic_DNA"/>
</dbReference>
<keyword evidence="1" id="KW-0812">Transmembrane</keyword>
<feature type="transmembrane region" description="Helical" evidence="1">
    <location>
        <begin position="398"/>
        <end position="423"/>
    </location>
</feature>